<feature type="region of interest" description="Disordered" evidence="1">
    <location>
        <begin position="278"/>
        <end position="317"/>
    </location>
</feature>
<dbReference type="OrthoDB" id="10568485at2759"/>
<accession>A0A553HZE1</accession>
<gene>
    <name evidence="2" type="ORF">FHL15_005890</name>
</gene>
<dbReference type="AlphaFoldDB" id="A0A553HZE1"/>
<feature type="region of interest" description="Disordered" evidence="1">
    <location>
        <begin position="186"/>
        <end position="221"/>
    </location>
</feature>
<reference evidence="3" key="1">
    <citation type="submission" date="2019-06" db="EMBL/GenBank/DDBJ databases">
        <title>Draft genome sequence of the griseofulvin-producing fungus Xylaria cubensis strain G536.</title>
        <authorList>
            <person name="Mead M.E."/>
            <person name="Raja H.A."/>
            <person name="Steenwyk J.L."/>
            <person name="Knowles S.L."/>
            <person name="Oberlies N.H."/>
            <person name="Rokas A."/>
        </authorList>
    </citation>
    <scope>NUCLEOTIDE SEQUENCE [LARGE SCALE GENOMIC DNA]</scope>
    <source>
        <strain evidence="3">G536</strain>
    </source>
</reference>
<evidence type="ECO:0000313" key="2">
    <source>
        <dbReference type="EMBL" id="TRX93311.1"/>
    </source>
</evidence>
<keyword evidence="3" id="KW-1185">Reference proteome</keyword>
<evidence type="ECO:0000256" key="1">
    <source>
        <dbReference type="SAM" id="MobiDB-lite"/>
    </source>
</evidence>
<feature type="region of interest" description="Disordered" evidence="1">
    <location>
        <begin position="340"/>
        <end position="366"/>
    </location>
</feature>
<evidence type="ECO:0000313" key="3">
    <source>
        <dbReference type="Proteomes" id="UP000319160"/>
    </source>
</evidence>
<name>A0A553HZE1_9PEZI</name>
<dbReference type="Proteomes" id="UP000319160">
    <property type="component" value="Unassembled WGS sequence"/>
</dbReference>
<feature type="compositionally biased region" description="Polar residues" evidence="1">
    <location>
        <begin position="347"/>
        <end position="366"/>
    </location>
</feature>
<comment type="caution">
    <text evidence="2">The sequence shown here is derived from an EMBL/GenBank/DDBJ whole genome shotgun (WGS) entry which is preliminary data.</text>
</comment>
<organism evidence="2 3">
    <name type="scientific">Xylaria flabelliformis</name>
    <dbReference type="NCBI Taxonomy" id="2512241"/>
    <lineage>
        <taxon>Eukaryota</taxon>
        <taxon>Fungi</taxon>
        <taxon>Dikarya</taxon>
        <taxon>Ascomycota</taxon>
        <taxon>Pezizomycotina</taxon>
        <taxon>Sordariomycetes</taxon>
        <taxon>Xylariomycetidae</taxon>
        <taxon>Xylariales</taxon>
        <taxon>Xylariaceae</taxon>
        <taxon>Xylaria</taxon>
    </lineage>
</organism>
<dbReference type="STRING" id="2512241.A0A553HZE1"/>
<sequence length="366" mass="38698">MLPVPENTAASGTYNASNFITTPPINSNSLRTSCASRNYTDAITSQFSDGSLSLSSPPTIYTLTSMATFVPVLGSSSIDPVTIAPHSMCGTYPVHEGSYIFTESFSVSTIMSTQSFSSCNGVMNTCLDSTYLPSGPADSAETPSTSTLALVPTTSDSTGAGTQLSPIPTFINSPSDMCPATNTDEIEGFSSQSYTDPGYPTGPPSTSPCGQTTPACPSLSSVLSTKSTDPVTGTSCSTSNTAEPLSYPDINTCPPCDDDDESTCSELQGYCSVITEASPISAPTGSMPTDSSTSPRTDSETSEPSSTSRTPLGSYPTYTSYTYPSRGYYRRWHERRSGHQYGRRGNWYNSNTGEPHADSWQQRTTI</sequence>
<dbReference type="EMBL" id="VFLP01000030">
    <property type="protein sequence ID" value="TRX93311.1"/>
    <property type="molecule type" value="Genomic_DNA"/>
</dbReference>
<feature type="compositionally biased region" description="Low complexity" evidence="1">
    <location>
        <begin position="288"/>
        <end position="317"/>
    </location>
</feature>
<proteinExistence type="predicted"/>
<protein>
    <submittedName>
        <fullName evidence="2">Uncharacterized protein</fullName>
    </submittedName>
</protein>